<evidence type="ECO:0000313" key="4">
    <source>
        <dbReference type="Proteomes" id="UP000248798"/>
    </source>
</evidence>
<reference evidence="3 4" key="1">
    <citation type="submission" date="2018-06" db="EMBL/GenBank/DDBJ databases">
        <title>Complete Genome Sequence of Desulfobacter hydrogenophilus (DSM3380).</title>
        <authorList>
            <person name="Marietou A."/>
            <person name="Schreiber L."/>
            <person name="Marshall I."/>
            <person name="Jorgensen B."/>
        </authorList>
    </citation>
    <scope>NUCLEOTIDE SEQUENCE [LARGE SCALE GENOMIC DNA]</scope>
    <source>
        <strain evidence="3 4">DSM 3380</strain>
    </source>
</reference>
<dbReference type="OrthoDB" id="5454906at2"/>
<dbReference type="Proteomes" id="UP000293902">
    <property type="component" value="Chromosome"/>
</dbReference>
<dbReference type="EMBL" id="QLNI01000071">
    <property type="protein sequence ID" value="RAM00028.1"/>
    <property type="molecule type" value="Genomic_DNA"/>
</dbReference>
<gene>
    <name evidence="3" type="ORF">DO021_21260</name>
    <name evidence="2" type="ORF">EYB58_18970</name>
</gene>
<dbReference type="AlphaFoldDB" id="A0A328F6C8"/>
<proteinExistence type="predicted"/>
<dbReference type="Proteomes" id="UP000248798">
    <property type="component" value="Unassembled WGS sequence"/>
</dbReference>
<dbReference type="Pfam" id="PF10114">
    <property type="entry name" value="PocR"/>
    <property type="match status" value="1"/>
</dbReference>
<evidence type="ECO:0000313" key="5">
    <source>
        <dbReference type="Proteomes" id="UP000293902"/>
    </source>
</evidence>
<dbReference type="InterPro" id="IPR018771">
    <property type="entry name" value="PocR_dom"/>
</dbReference>
<accession>A0A328F6C8</accession>
<name>A0A328F6C8_9BACT</name>
<organism evidence="3 4">
    <name type="scientific">Desulfobacter hydrogenophilus</name>
    <dbReference type="NCBI Taxonomy" id="2291"/>
    <lineage>
        <taxon>Bacteria</taxon>
        <taxon>Pseudomonadati</taxon>
        <taxon>Thermodesulfobacteriota</taxon>
        <taxon>Desulfobacteria</taxon>
        <taxon>Desulfobacterales</taxon>
        <taxon>Desulfobacteraceae</taxon>
        <taxon>Desulfobacter</taxon>
    </lineage>
</organism>
<protein>
    <recommendedName>
        <fullName evidence="1">PocR domain-containing protein</fullName>
    </recommendedName>
</protein>
<sequence length="180" mass="20416">MKKTRSKYNMQLTDLMPVEKWIELELELADEFHFQSSVFNTEGVRITDNANWSNSLCPVIKSTEKGQSFICAVAHMNMSNQARTTKEAVIEECDAGLLKLVVPIFFKEEYLGVIGGCGLLAEDGEVDEFAINKITEIDEEKIRELSADAQTITNEALQDACDLIRSRLEENMYDYTDCQK</sequence>
<feature type="domain" description="PocR" evidence="1">
    <location>
        <begin position="14"/>
        <end position="165"/>
    </location>
</feature>
<evidence type="ECO:0000259" key="1">
    <source>
        <dbReference type="Pfam" id="PF10114"/>
    </source>
</evidence>
<evidence type="ECO:0000313" key="2">
    <source>
        <dbReference type="EMBL" id="QBH14812.1"/>
    </source>
</evidence>
<reference evidence="2 5" key="2">
    <citation type="submission" date="2019-02" db="EMBL/GenBank/DDBJ databases">
        <title>Complete genome sequence of Desulfobacter hydrogenophilus AcRS1.</title>
        <authorList>
            <person name="Marietou A."/>
            <person name="Lund M.B."/>
            <person name="Marshall I.P.G."/>
            <person name="Schreiber L."/>
            <person name="Jorgensen B."/>
        </authorList>
    </citation>
    <scope>NUCLEOTIDE SEQUENCE [LARGE SCALE GENOMIC DNA]</scope>
    <source>
        <strain evidence="2 5">AcRS1</strain>
    </source>
</reference>
<evidence type="ECO:0000313" key="3">
    <source>
        <dbReference type="EMBL" id="RAM00028.1"/>
    </source>
</evidence>
<keyword evidence="5" id="KW-1185">Reference proteome</keyword>
<dbReference type="EMBL" id="CP036313">
    <property type="protein sequence ID" value="QBH14812.1"/>
    <property type="molecule type" value="Genomic_DNA"/>
</dbReference>